<sequence length="134" mass="15001">MKMKKLILTLMMLGFLSSGVLAAEVYGKWATQNKEAEIDIVKCGNAICGLIAKETVTGSVDRENKDPKLRGRPMLGMQLFKLKNTSNPKKWEGDLYNPRDGKTYTGVVNMLNDNEIKLEGCVLIFCQGEVWSRI</sequence>
<feature type="domain" description="DUF2147" evidence="2">
    <location>
        <begin position="27"/>
        <end position="133"/>
    </location>
</feature>
<dbReference type="AlphaFoldDB" id="A0A2A4Z3F7"/>
<name>A0A2A4Z3F7_9PROT</name>
<comment type="caution">
    <text evidence="3">The sequence shown here is derived from an EMBL/GenBank/DDBJ whole genome shotgun (WGS) entry which is preliminary data.</text>
</comment>
<organism evidence="3">
    <name type="scientific">OCS116 cluster bacterium</name>
    <dbReference type="NCBI Taxonomy" id="2030921"/>
    <lineage>
        <taxon>Bacteria</taxon>
        <taxon>Pseudomonadati</taxon>
        <taxon>Pseudomonadota</taxon>
        <taxon>Alphaproteobacteria</taxon>
        <taxon>OCS116 cluster</taxon>
    </lineage>
</organism>
<dbReference type="InterPro" id="IPR019223">
    <property type="entry name" value="DUF2147"/>
</dbReference>
<reference key="1">
    <citation type="submission" date="2017-08" db="EMBL/GenBank/DDBJ databases">
        <title>A dynamic microbial community with high functional redundancy inhabits the cold, oxic subseafloor aquifer.</title>
        <authorList>
            <person name="Tully B.J."/>
            <person name="Wheat C.G."/>
            <person name="Glazer B.T."/>
            <person name="Huber J.A."/>
        </authorList>
    </citation>
    <scope>NUCLEOTIDE SEQUENCE [LARGE SCALE GENOMIC DNA]</scope>
</reference>
<reference evidence="3" key="2">
    <citation type="journal article" date="2018" name="ISME J.">
        <title>A dynamic microbial community with high functional redundancy inhabits the cold, oxic subseafloor aquifer.</title>
        <authorList>
            <person name="Tully B.J."/>
            <person name="Wheat C.G."/>
            <person name="Glazer B.T."/>
            <person name="Huber J.A."/>
        </authorList>
    </citation>
    <scope>NUCLEOTIDE SEQUENCE</scope>
    <source>
        <strain evidence="3">NORP83</strain>
    </source>
</reference>
<feature type="signal peptide" evidence="1">
    <location>
        <begin position="1"/>
        <end position="22"/>
    </location>
</feature>
<accession>A0A2A4Z3F7</accession>
<dbReference type="Pfam" id="PF09917">
    <property type="entry name" value="DUF2147"/>
    <property type="match status" value="1"/>
</dbReference>
<protein>
    <recommendedName>
        <fullName evidence="2">DUF2147 domain-containing protein</fullName>
    </recommendedName>
</protein>
<gene>
    <name evidence="3" type="ORF">COB13_07535</name>
</gene>
<evidence type="ECO:0000256" key="1">
    <source>
        <dbReference type="SAM" id="SignalP"/>
    </source>
</evidence>
<feature type="chain" id="PRO_5013150627" description="DUF2147 domain-containing protein" evidence="1">
    <location>
        <begin position="23"/>
        <end position="134"/>
    </location>
</feature>
<keyword evidence="1" id="KW-0732">Signal</keyword>
<dbReference type="PANTHER" id="PTHR36919:SF2">
    <property type="entry name" value="BLL6627 PROTEIN"/>
    <property type="match status" value="1"/>
</dbReference>
<proteinExistence type="predicted"/>
<evidence type="ECO:0000313" key="3">
    <source>
        <dbReference type="EMBL" id="PCJ01699.1"/>
    </source>
</evidence>
<dbReference type="PANTHER" id="PTHR36919">
    <property type="entry name" value="BLR1215 PROTEIN"/>
    <property type="match status" value="1"/>
</dbReference>
<dbReference type="Gene3D" id="2.40.128.520">
    <property type="match status" value="1"/>
</dbReference>
<dbReference type="EMBL" id="NVUS01000007">
    <property type="protein sequence ID" value="PCJ01699.1"/>
    <property type="molecule type" value="Genomic_DNA"/>
</dbReference>
<evidence type="ECO:0000259" key="2">
    <source>
        <dbReference type="Pfam" id="PF09917"/>
    </source>
</evidence>